<accession>A0A0G0KAV6</accession>
<organism evidence="1 2">
    <name type="scientific">Candidatus Woesebacteria bacterium GW2011_GWA1_37_8</name>
    <dbReference type="NCBI Taxonomy" id="1618546"/>
    <lineage>
        <taxon>Bacteria</taxon>
        <taxon>Candidatus Woeseibacteriota</taxon>
    </lineage>
</organism>
<evidence type="ECO:0000313" key="2">
    <source>
        <dbReference type="Proteomes" id="UP000034603"/>
    </source>
</evidence>
<evidence type="ECO:0000313" key="1">
    <source>
        <dbReference type="EMBL" id="KKQ46259.1"/>
    </source>
</evidence>
<dbReference type="Proteomes" id="UP000034603">
    <property type="component" value="Unassembled WGS sequence"/>
</dbReference>
<protein>
    <submittedName>
        <fullName evidence="1">Uncharacterized protein</fullName>
    </submittedName>
</protein>
<gene>
    <name evidence="1" type="ORF">US62_C0003G0008</name>
</gene>
<name>A0A0G0KAV6_9BACT</name>
<comment type="caution">
    <text evidence="1">The sequence shown here is derived from an EMBL/GenBank/DDBJ whole genome shotgun (WGS) entry which is preliminary data.</text>
</comment>
<proteinExistence type="predicted"/>
<sequence>MKKSKYKWFKWWHLENGDADDPIVFVITEEMIQELAEANWDRRLTDLEMHRVLYAFTESDEIINSRDNAMLDAICSAVENKDNEWVGIDEWFYKEKQKEEKNG</sequence>
<reference evidence="1 2" key="1">
    <citation type="journal article" date="2015" name="Nature">
        <title>rRNA introns, odd ribosomes, and small enigmatic genomes across a large radiation of phyla.</title>
        <authorList>
            <person name="Brown C.T."/>
            <person name="Hug L.A."/>
            <person name="Thomas B.C."/>
            <person name="Sharon I."/>
            <person name="Castelle C.J."/>
            <person name="Singh A."/>
            <person name="Wilkins M.J."/>
            <person name="Williams K.H."/>
            <person name="Banfield J.F."/>
        </authorList>
    </citation>
    <scope>NUCLEOTIDE SEQUENCE [LARGE SCALE GENOMIC DNA]</scope>
</reference>
<dbReference type="AlphaFoldDB" id="A0A0G0KAV6"/>
<dbReference type="EMBL" id="LBTR01000003">
    <property type="protein sequence ID" value="KKQ46259.1"/>
    <property type="molecule type" value="Genomic_DNA"/>
</dbReference>